<organism evidence="2 3">
    <name type="scientific">Micromonospora pisi</name>
    <dbReference type="NCBI Taxonomy" id="589240"/>
    <lineage>
        <taxon>Bacteria</taxon>
        <taxon>Bacillati</taxon>
        <taxon>Actinomycetota</taxon>
        <taxon>Actinomycetes</taxon>
        <taxon>Micromonosporales</taxon>
        <taxon>Micromonosporaceae</taxon>
        <taxon>Micromonospora</taxon>
    </lineage>
</organism>
<feature type="transmembrane region" description="Helical" evidence="1">
    <location>
        <begin position="100"/>
        <end position="117"/>
    </location>
</feature>
<reference evidence="2 3" key="1">
    <citation type="submission" date="2018-10" db="EMBL/GenBank/DDBJ databases">
        <title>Sequencing the genomes of 1000 actinobacteria strains.</title>
        <authorList>
            <person name="Klenk H.-P."/>
        </authorList>
    </citation>
    <scope>NUCLEOTIDE SEQUENCE [LARGE SCALE GENOMIC DNA]</scope>
    <source>
        <strain evidence="2 3">DSM 45175</strain>
    </source>
</reference>
<keyword evidence="1" id="KW-1133">Transmembrane helix</keyword>
<feature type="transmembrane region" description="Helical" evidence="1">
    <location>
        <begin position="59"/>
        <end position="80"/>
    </location>
</feature>
<proteinExistence type="predicted"/>
<protein>
    <submittedName>
        <fullName evidence="2">Uncharacterized protein</fullName>
    </submittedName>
</protein>
<accession>A0A495JP62</accession>
<sequence length="174" mass="18490">MSAARTAVVTLLTLTVIDVLHTIVALAAYEHRIGVVTHDGSGTVDMLNTIVPLRELSSAMFWLLLLTLIAGVAGVANWVIRTRRTRPQVAPTAPVVPWRMSAIVAVPLNLIAAVHYLSATANGGEYMHTVLTETTLLLVAASVALVITTTTGIRVVRRTTTDQQRAAEDGATTA</sequence>
<evidence type="ECO:0000313" key="3">
    <source>
        <dbReference type="Proteomes" id="UP000277671"/>
    </source>
</evidence>
<feature type="transmembrane region" description="Helical" evidence="1">
    <location>
        <begin position="7"/>
        <end position="29"/>
    </location>
</feature>
<keyword evidence="1" id="KW-0472">Membrane</keyword>
<gene>
    <name evidence="2" type="ORF">BDK92_4740</name>
</gene>
<evidence type="ECO:0000256" key="1">
    <source>
        <dbReference type="SAM" id="Phobius"/>
    </source>
</evidence>
<dbReference type="EMBL" id="RBKT01000001">
    <property type="protein sequence ID" value="RKR90368.1"/>
    <property type="molecule type" value="Genomic_DNA"/>
</dbReference>
<dbReference type="AlphaFoldDB" id="A0A495JP62"/>
<dbReference type="Proteomes" id="UP000277671">
    <property type="component" value="Unassembled WGS sequence"/>
</dbReference>
<dbReference type="RefSeq" id="WP_211349344.1">
    <property type="nucleotide sequence ID" value="NZ_RBKT01000001.1"/>
</dbReference>
<keyword evidence="3" id="KW-1185">Reference proteome</keyword>
<evidence type="ECO:0000313" key="2">
    <source>
        <dbReference type="EMBL" id="RKR90368.1"/>
    </source>
</evidence>
<keyword evidence="1" id="KW-0812">Transmembrane</keyword>
<feature type="transmembrane region" description="Helical" evidence="1">
    <location>
        <begin position="137"/>
        <end position="156"/>
    </location>
</feature>
<comment type="caution">
    <text evidence="2">The sequence shown here is derived from an EMBL/GenBank/DDBJ whole genome shotgun (WGS) entry which is preliminary data.</text>
</comment>
<name>A0A495JP62_9ACTN</name>